<organism evidence="3 4">
    <name type="scientific">Gigaspora margarita</name>
    <dbReference type="NCBI Taxonomy" id="4874"/>
    <lineage>
        <taxon>Eukaryota</taxon>
        <taxon>Fungi</taxon>
        <taxon>Fungi incertae sedis</taxon>
        <taxon>Mucoromycota</taxon>
        <taxon>Glomeromycotina</taxon>
        <taxon>Glomeromycetes</taxon>
        <taxon>Diversisporales</taxon>
        <taxon>Gigasporaceae</taxon>
        <taxon>Gigaspora</taxon>
    </lineage>
</organism>
<dbReference type="SMART" id="SM00367">
    <property type="entry name" value="LRR_CC"/>
    <property type="match status" value="4"/>
</dbReference>
<gene>
    <name evidence="3" type="ORF">GMARGA_LOCUS19735</name>
</gene>
<dbReference type="InterPro" id="IPR057207">
    <property type="entry name" value="FBXL15_LRR"/>
</dbReference>
<proteinExistence type="predicted"/>
<dbReference type="EMBL" id="CAJVQB010016688">
    <property type="protein sequence ID" value="CAG8781082.1"/>
    <property type="molecule type" value="Genomic_DNA"/>
</dbReference>
<keyword evidence="4" id="KW-1185">Reference proteome</keyword>
<dbReference type="Gene3D" id="3.80.10.10">
    <property type="entry name" value="Ribonuclease Inhibitor"/>
    <property type="match status" value="1"/>
</dbReference>
<dbReference type="SUPFAM" id="SSF52047">
    <property type="entry name" value="RNI-like"/>
    <property type="match status" value="1"/>
</dbReference>
<evidence type="ECO:0000313" key="4">
    <source>
        <dbReference type="Proteomes" id="UP000789901"/>
    </source>
</evidence>
<evidence type="ECO:0000313" key="3">
    <source>
        <dbReference type="EMBL" id="CAG8781082.1"/>
    </source>
</evidence>
<dbReference type="InterPro" id="IPR032675">
    <property type="entry name" value="LRR_dom_sf"/>
</dbReference>
<sequence length="333" mass="38546">MAQLDLPELLEQILYFLEFRRSLYPAHLWYHCGAPILWRRVEFFNEDYQQSRRALNMSRVLTWRLINFARVMRGKIKPLYCSKMVYLRLEGLKISDALIGTILRSCPDIRFLILDKSKGFTNIPIIEIARFSPKLQHLSLNSCICLTNRCITEIARSCPKLRHLELGGCSIGDEAVEEIARNCTNLKYLSLGGCKGISEEVMKKLNPKIKIEYPLPLLLPIFTAITPPPLRLMTITPPRPIIPPQHRPIQGLTKGHPIHVIIEETGMVSKTLPCSDLRDNSTYGILQDDEYYKERGDFWTPLSEESIERRIRNDDWDDMNPGEAEEMLDQMYN</sequence>
<name>A0ABN7VKM3_GIGMA</name>
<evidence type="ECO:0000256" key="1">
    <source>
        <dbReference type="SAM" id="MobiDB-lite"/>
    </source>
</evidence>
<protein>
    <submittedName>
        <fullName evidence="3">45940_t:CDS:1</fullName>
    </submittedName>
</protein>
<dbReference type="PANTHER" id="PTHR13318">
    <property type="entry name" value="PARTNER OF PAIRED, ISOFORM B-RELATED"/>
    <property type="match status" value="1"/>
</dbReference>
<feature type="domain" description="F-box/LRR-repeat protein 15-like leucin rich repeat" evidence="2">
    <location>
        <begin position="81"/>
        <end position="194"/>
    </location>
</feature>
<evidence type="ECO:0000259" key="2">
    <source>
        <dbReference type="Pfam" id="PF25372"/>
    </source>
</evidence>
<comment type="caution">
    <text evidence="3">The sequence shown here is derived from an EMBL/GenBank/DDBJ whole genome shotgun (WGS) entry which is preliminary data.</text>
</comment>
<accession>A0ABN7VKM3</accession>
<dbReference type="InterPro" id="IPR006553">
    <property type="entry name" value="Leu-rich_rpt_Cys-con_subtyp"/>
</dbReference>
<reference evidence="3 4" key="1">
    <citation type="submission" date="2021-06" db="EMBL/GenBank/DDBJ databases">
        <authorList>
            <person name="Kallberg Y."/>
            <person name="Tangrot J."/>
            <person name="Rosling A."/>
        </authorList>
    </citation>
    <scope>NUCLEOTIDE SEQUENCE [LARGE SCALE GENOMIC DNA]</scope>
    <source>
        <strain evidence="3 4">120-4 pot B 10/14</strain>
    </source>
</reference>
<dbReference type="Proteomes" id="UP000789901">
    <property type="component" value="Unassembled WGS sequence"/>
</dbReference>
<feature type="region of interest" description="Disordered" evidence="1">
    <location>
        <begin position="314"/>
        <end position="333"/>
    </location>
</feature>
<dbReference type="Pfam" id="PF25372">
    <property type="entry name" value="DUF7885"/>
    <property type="match status" value="1"/>
</dbReference>
<feature type="compositionally biased region" description="Acidic residues" evidence="1">
    <location>
        <begin position="315"/>
        <end position="333"/>
    </location>
</feature>